<accession>A0A6H0A042</accession>
<evidence type="ECO:0000313" key="1">
    <source>
        <dbReference type="EMBL" id="QIS31127.1"/>
    </source>
</evidence>
<protein>
    <submittedName>
        <fullName evidence="1">Uncharacterized protein</fullName>
    </submittedName>
</protein>
<sequence length="94" mass="11386">MEVTTIQISTSNIREVITTLINDYIRIEKNETGLAYQQQSNFKMGQINIITKLMDEEWDFKRTGQCYYDFLKYLVEKYELSVWRINDLFEQKEK</sequence>
<dbReference type="AlphaFoldDB" id="A0A6H0A042"/>
<organism evidence="1">
    <name type="scientific">Lysinibacillus sphaericus</name>
    <name type="common">Bacillus sphaericus</name>
    <dbReference type="NCBI Taxonomy" id="1421"/>
    <lineage>
        <taxon>Bacteria</taxon>
        <taxon>Bacillati</taxon>
        <taxon>Bacillota</taxon>
        <taxon>Bacilli</taxon>
        <taxon>Bacillales</taxon>
        <taxon>Bacillaceae</taxon>
        <taxon>Lysinibacillus</taxon>
    </lineage>
</organism>
<dbReference type="RefSeq" id="WP_051889567.1">
    <property type="nucleotide sequence ID" value="NZ_CP064071.1"/>
</dbReference>
<proteinExistence type="predicted"/>
<reference evidence="1" key="1">
    <citation type="submission" date="2020-02" db="EMBL/GenBank/DDBJ databases">
        <authorList>
            <person name="Hu X."/>
            <person name="Yuan Z."/>
            <person name="Cheng J."/>
            <person name="Geng P."/>
        </authorList>
    </citation>
    <scope>NUCLEOTIDE SEQUENCE</scope>
    <source>
        <strain evidence="1">SSII-1</strain>
        <plasmid evidence="1">pSSII-1</plasmid>
    </source>
</reference>
<name>A0A6H0A042_LYSSH</name>
<geneLocation type="plasmid" evidence="1">
    <name>pSSII-1</name>
</geneLocation>
<keyword evidence="1" id="KW-0614">Plasmid</keyword>
<dbReference type="EMBL" id="MT075580">
    <property type="protein sequence ID" value="QIS31127.1"/>
    <property type="molecule type" value="Genomic_DNA"/>
</dbReference>